<protein>
    <recommendedName>
        <fullName evidence="5">Zn(2)-C6 fungal-type domain-containing protein</fullName>
    </recommendedName>
</protein>
<dbReference type="GeneID" id="63797622"/>
<dbReference type="SUPFAM" id="SSF57701">
    <property type="entry name" value="Zn2/Cys6 DNA-binding domain"/>
    <property type="match status" value="1"/>
</dbReference>
<dbReference type="InterPro" id="IPR036864">
    <property type="entry name" value="Zn2-C6_fun-type_DNA-bd_sf"/>
</dbReference>
<evidence type="ECO:0000256" key="1">
    <source>
        <dbReference type="ARBA" id="ARBA00023015"/>
    </source>
</evidence>
<keyword evidence="1" id="KW-0805">Transcription regulation</keyword>
<keyword evidence="3" id="KW-0804">Transcription</keyword>
<dbReference type="PROSITE" id="PS50048">
    <property type="entry name" value="ZN2_CY6_FUNGAL_2"/>
    <property type="match status" value="1"/>
</dbReference>
<evidence type="ECO:0000256" key="3">
    <source>
        <dbReference type="ARBA" id="ARBA00023163"/>
    </source>
</evidence>
<dbReference type="Gene3D" id="4.10.240.10">
    <property type="entry name" value="Zn(2)-C6 fungal-type DNA-binding domain"/>
    <property type="match status" value="1"/>
</dbReference>
<dbReference type="Pfam" id="PF00172">
    <property type="entry name" value="Zn_clus"/>
    <property type="match status" value="1"/>
</dbReference>
<dbReference type="EMBL" id="MIKG01000019">
    <property type="protein sequence ID" value="RAO72396.1"/>
    <property type="molecule type" value="Genomic_DNA"/>
</dbReference>
<feature type="domain" description="Zn(2)-C6 fungal-type" evidence="5">
    <location>
        <begin position="9"/>
        <end position="37"/>
    </location>
</feature>
<evidence type="ECO:0000256" key="2">
    <source>
        <dbReference type="ARBA" id="ARBA00023125"/>
    </source>
</evidence>
<dbReference type="STRING" id="1196081.A0A364L9A7"/>
<dbReference type="GO" id="GO:0003677">
    <property type="term" value="F:DNA binding"/>
    <property type="evidence" value="ECO:0007669"/>
    <property type="project" value="UniProtKB-KW"/>
</dbReference>
<dbReference type="PROSITE" id="PS00463">
    <property type="entry name" value="ZN2_CY6_FUNGAL_1"/>
    <property type="match status" value="1"/>
</dbReference>
<evidence type="ECO:0000256" key="4">
    <source>
        <dbReference type="ARBA" id="ARBA00023242"/>
    </source>
</evidence>
<keyword evidence="7" id="KW-1185">Reference proteome</keyword>
<organism evidence="6 7">
    <name type="scientific">Talaromyces amestolkiae</name>
    <dbReference type="NCBI Taxonomy" id="1196081"/>
    <lineage>
        <taxon>Eukaryota</taxon>
        <taxon>Fungi</taxon>
        <taxon>Dikarya</taxon>
        <taxon>Ascomycota</taxon>
        <taxon>Pezizomycotina</taxon>
        <taxon>Eurotiomycetes</taxon>
        <taxon>Eurotiomycetidae</taxon>
        <taxon>Eurotiales</taxon>
        <taxon>Trichocomaceae</taxon>
        <taxon>Talaromyces</taxon>
        <taxon>Talaromyces sect. Talaromyces</taxon>
    </lineage>
</organism>
<reference evidence="6 7" key="1">
    <citation type="journal article" date="2017" name="Biotechnol. Biofuels">
        <title>Differential beta-glucosidase expression as a function of carbon source availability in Talaromyces amestolkiae: a genomic and proteomic approach.</title>
        <authorList>
            <person name="de Eugenio L.I."/>
            <person name="Mendez-Liter J.A."/>
            <person name="Nieto-Dominguez M."/>
            <person name="Alonso L."/>
            <person name="Gil-Munoz J."/>
            <person name="Barriuso J."/>
            <person name="Prieto A."/>
            <person name="Martinez M.J."/>
        </authorList>
    </citation>
    <scope>NUCLEOTIDE SEQUENCE [LARGE SCALE GENOMIC DNA]</scope>
    <source>
        <strain evidence="6 7">CIB</strain>
    </source>
</reference>
<dbReference type="Proteomes" id="UP000249363">
    <property type="component" value="Unassembled WGS sequence"/>
</dbReference>
<dbReference type="GO" id="GO:0000981">
    <property type="term" value="F:DNA-binding transcription factor activity, RNA polymerase II-specific"/>
    <property type="evidence" value="ECO:0007669"/>
    <property type="project" value="InterPro"/>
</dbReference>
<dbReference type="AlphaFoldDB" id="A0A364L9A7"/>
<comment type="caution">
    <text evidence="6">The sequence shown here is derived from an EMBL/GenBank/DDBJ whole genome shotgun (WGS) entry which is preliminary data.</text>
</comment>
<evidence type="ECO:0000259" key="5">
    <source>
        <dbReference type="PROSITE" id="PS50048"/>
    </source>
</evidence>
<dbReference type="RefSeq" id="XP_040736910.1">
    <property type="nucleotide sequence ID" value="XM_040881210.1"/>
</dbReference>
<gene>
    <name evidence="6" type="ORF">BHQ10_008408</name>
</gene>
<dbReference type="InterPro" id="IPR001138">
    <property type="entry name" value="Zn2Cys6_DnaBD"/>
</dbReference>
<dbReference type="InterPro" id="IPR053178">
    <property type="entry name" value="Osmoadaptation_assoc"/>
</dbReference>
<sequence length="457" mass="51779">MVGTPKSMGCGTCRKRKVKCGKEWPACRNCISAGWECDGYVKRWKFVEEESRLAAQYGGKKRYLLEGATWDAIPRIKLSKPDSAYNAEVNEEYVVGDQSFQVSISRLPASQAEKQCNILLHILTDPNGRQAFPLRSHGEFYQFIPNRLGRNTALDDAVSCLCAIYEDTRRQLLASSPGTIKLYSRSLNSLRQCVQVAATRLEPETIASSLMLQLCELMISSDNGRWNNLSSGSKLLIQELGPESFDRPFERAMLESQRAFFLVQDMSRRQKCFLSKPQWRELPKQPGKGRLDHKSASLRWRSELCDQVLDVPELLCECASLVSIRQADSIHSFGDQPKYQYLFDRLVEAYNSLEQWYKKDLAPALPLADSEGYREYPDVLSAIVDCVSTSILVQLQRFGFELFSLFDITAPASGLPFSNEVFIERHTTSLKAYEFVKRFPVAAKPLKFGLEQILSPG</sequence>
<dbReference type="PANTHER" id="PTHR38111">
    <property type="entry name" value="ZN(2)-C6 FUNGAL-TYPE DOMAIN-CONTAINING PROTEIN-RELATED"/>
    <property type="match status" value="1"/>
</dbReference>
<keyword evidence="4" id="KW-0539">Nucleus</keyword>
<evidence type="ECO:0000313" key="6">
    <source>
        <dbReference type="EMBL" id="RAO72396.1"/>
    </source>
</evidence>
<dbReference type="GO" id="GO:0008270">
    <property type="term" value="F:zinc ion binding"/>
    <property type="evidence" value="ECO:0007669"/>
    <property type="project" value="InterPro"/>
</dbReference>
<dbReference type="SMART" id="SM00066">
    <property type="entry name" value="GAL4"/>
    <property type="match status" value="1"/>
</dbReference>
<keyword evidence="2" id="KW-0238">DNA-binding</keyword>
<name>A0A364L9A7_TALAM</name>
<accession>A0A364L9A7</accession>
<proteinExistence type="predicted"/>
<dbReference type="OrthoDB" id="5429770at2759"/>
<dbReference type="CDD" id="cd00067">
    <property type="entry name" value="GAL4"/>
    <property type="match status" value="1"/>
</dbReference>
<evidence type="ECO:0000313" key="7">
    <source>
        <dbReference type="Proteomes" id="UP000249363"/>
    </source>
</evidence>